<evidence type="ECO:0000256" key="2">
    <source>
        <dbReference type="ARBA" id="ARBA00022801"/>
    </source>
</evidence>
<dbReference type="Pfam" id="PF17851">
    <property type="entry name" value="GH43_C2"/>
    <property type="match status" value="1"/>
</dbReference>
<feature type="active site" description="Proton acceptor" evidence="4">
    <location>
        <position position="14"/>
    </location>
</feature>
<evidence type="ECO:0000259" key="7">
    <source>
        <dbReference type="Pfam" id="PF17851"/>
    </source>
</evidence>
<gene>
    <name evidence="8" type="ORF">C8J48_1979</name>
</gene>
<proteinExistence type="inferred from homology"/>
<evidence type="ECO:0000256" key="3">
    <source>
        <dbReference type="ARBA" id="ARBA00023295"/>
    </source>
</evidence>
<keyword evidence="2 6" id="KW-0378">Hydrolase</keyword>
<dbReference type="GO" id="GO:0005975">
    <property type="term" value="P:carbohydrate metabolic process"/>
    <property type="evidence" value="ECO:0007669"/>
    <property type="project" value="InterPro"/>
</dbReference>
<evidence type="ECO:0000256" key="6">
    <source>
        <dbReference type="RuleBase" id="RU361187"/>
    </source>
</evidence>
<feature type="active site" description="Proton donor" evidence="4">
    <location>
        <position position="186"/>
    </location>
</feature>
<evidence type="ECO:0000256" key="5">
    <source>
        <dbReference type="PIRSR" id="PIRSR606710-2"/>
    </source>
</evidence>
<dbReference type="InterPro" id="IPR023296">
    <property type="entry name" value="Glyco_hydro_beta-prop_sf"/>
</dbReference>
<evidence type="ECO:0000313" key="8">
    <source>
        <dbReference type="EMBL" id="PTM59364.1"/>
    </source>
</evidence>
<dbReference type="Gene3D" id="2.60.120.200">
    <property type="match status" value="1"/>
</dbReference>
<dbReference type="CDD" id="cd09000">
    <property type="entry name" value="GH43_SXA-like"/>
    <property type="match status" value="1"/>
</dbReference>
<sequence length="558" mass="64347">MMIHNPVLKGFNPDPSICRVGDDFYMAVSTFEWFPGVQIHHSRDLKNWHLISRPLNRISQLNMIGNPDSGGVWAPCLSYYDGQFWLIYSDIKVVEGAWKDGHNYLVTCETVDGDWSEPIYLNSSGFDPSLFHDEDGRKYLLNMVWDQRVYNHQFYGIAIQEYDGQQKRLIGKPQIIFKGTDLGLTEAPHLYRKNGYYYLLTAEGGTKYEHAATIARSTHIYGPYEVHPHNPVLSSWSDPRHPLQKAGHASLVETQQGEWYMAHLMGRPVKRRGKKILQERGFCPLGRETSIQKVEWKDDWPYVVDGPLPSLEVEAPHLPEVEWEQDYPSCDQFQEPVLNHHFQTLRIPFDKEIGVLDHEAGILRLFGRESLHSKHTQALVARRWQSLTFDTATVVSFYPETFQQAAGIICYYDTENWVSAQITWHEEKGRILDLVQCDHFQVYQPLQGHEVTIPEDTASVHLKVCVRYDTFSFFYSFDGLHYEDFGVSFDSYKLSDDYIAHGGFFTGAFVGMHCQDTSGMRKHADFHSFSYKELEGKQIKELPFKHGGGKDEESVVRG</sequence>
<dbReference type="InterPro" id="IPR006710">
    <property type="entry name" value="Glyco_hydro_43"/>
</dbReference>
<dbReference type="EMBL" id="PZZP01000001">
    <property type="protein sequence ID" value="PTM59364.1"/>
    <property type="molecule type" value="Genomic_DNA"/>
</dbReference>
<dbReference type="GO" id="GO:0004553">
    <property type="term" value="F:hydrolase activity, hydrolyzing O-glycosyl compounds"/>
    <property type="evidence" value="ECO:0007669"/>
    <property type="project" value="InterPro"/>
</dbReference>
<dbReference type="SUPFAM" id="SSF75005">
    <property type="entry name" value="Arabinanase/levansucrase/invertase"/>
    <property type="match status" value="1"/>
</dbReference>
<dbReference type="Gene3D" id="2.115.10.20">
    <property type="entry name" value="Glycosyl hydrolase domain, family 43"/>
    <property type="match status" value="1"/>
</dbReference>
<dbReference type="InterPro" id="IPR041542">
    <property type="entry name" value="GH43_C2"/>
</dbReference>
<protein>
    <submittedName>
        <fullName evidence="8">Xylan 1,4-beta-xylosidase</fullName>
    </submittedName>
</protein>
<comment type="similarity">
    <text evidence="1 6">Belongs to the glycosyl hydrolase 43 family.</text>
</comment>
<organism evidence="8 9">
    <name type="scientific">Desmospora activa DSM 45169</name>
    <dbReference type="NCBI Taxonomy" id="1121389"/>
    <lineage>
        <taxon>Bacteria</taxon>
        <taxon>Bacillati</taxon>
        <taxon>Bacillota</taxon>
        <taxon>Bacilli</taxon>
        <taxon>Bacillales</taxon>
        <taxon>Thermoactinomycetaceae</taxon>
        <taxon>Desmospora</taxon>
    </lineage>
</organism>
<dbReference type="Pfam" id="PF04616">
    <property type="entry name" value="Glyco_hydro_43"/>
    <property type="match status" value="1"/>
</dbReference>
<dbReference type="InterPro" id="IPR051795">
    <property type="entry name" value="Glycosyl_Hydrlase_43"/>
</dbReference>
<evidence type="ECO:0000256" key="4">
    <source>
        <dbReference type="PIRSR" id="PIRSR606710-1"/>
    </source>
</evidence>
<accession>A0A2T4ZBT7</accession>
<name>A0A2T4ZBT7_9BACL</name>
<comment type="caution">
    <text evidence="8">The sequence shown here is derived from an EMBL/GenBank/DDBJ whole genome shotgun (WGS) entry which is preliminary data.</text>
</comment>
<reference evidence="8 9" key="1">
    <citation type="submission" date="2018-04" db="EMBL/GenBank/DDBJ databases">
        <title>Genomic Encyclopedia of Archaeal and Bacterial Type Strains, Phase II (KMG-II): from individual species to whole genera.</title>
        <authorList>
            <person name="Goeker M."/>
        </authorList>
    </citation>
    <scope>NUCLEOTIDE SEQUENCE [LARGE SCALE GENOMIC DNA]</scope>
    <source>
        <strain evidence="8 9">DSM 45169</strain>
    </source>
</reference>
<feature type="domain" description="Beta-xylosidase C-terminal Concanavalin A-like" evidence="7">
    <location>
        <begin position="330"/>
        <end position="532"/>
    </location>
</feature>
<dbReference type="SUPFAM" id="SSF49899">
    <property type="entry name" value="Concanavalin A-like lectins/glucanases"/>
    <property type="match status" value="1"/>
</dbReference>
<feature type="site" description="Important for catalytic activity, responsible for pKa modulation of the active site Glu and correct orientation of both the proton donor and substrate" evidence="5">
    <location>
        <position position="127"/>
    </location>
</feature>
<dbReference type="PANTHER" id="PTHR42812:SF12">
    <property type="entry name" value="BETA-XYLOSIDASE-RELATED"/>
    <property type="match status" value="1"/>
</dbReference>
<dbReference type="PANTHER" id="PTHR42812">
    <property type="entry name" value="BETA-XYLOSIDASE"/>
    <property type="match status" value="1"/>
</dbReference>
<dbReference type="InterPro" id="IPR013320">
    <property type="entry name" value="ConA-like_dom_sf"/>
</dbReference>
<dbReference type="Proteomes" id="UP000241639">
    <property type="component" value="Unassembled WGS sequence"/>
</dbReference>
<keyword evidence="9" id="KW-1185">Reference proteome</keyword>
<keyword evidence="3 6" id="KW-0326">Glycosidase</keyword>
<dbReference type="AlphaFoldDB" id="A0A2T4ZBT7"/>
<evidence type="ECO:0000256" key="1">
    <source>
        <dbReference type="ARBA" id="ARBA00009865"/>
    </source>
</evidence>
<evidence type="ECO:0000313" key="9">
    <source>
        <dbReference type="Proteomes" id="UP000241639"/>
    </source>
</evidence>